<evidence type="ECO:0000259" key="3">
    <source>
        <dbReference type="PROSITE" id="PS50043"/>
    </source>
</evidence>
<dbReference type="InterPro" id="IPR027417">
    <property type="entry name" value="P-loop_NTPase"/>
</dbReference>
<evidence type="ECO:0000313" key="4">
    <source>
        <dbReference type="EMBL" id="NYG00147.1"/>
    </source>
</evidence>
<dbReference type="Gene3D" id="1.10.10.10">
    <property type="entry name" value="Winged helix-like DNA-binding domain superfamily/Winged helix DNA-binding domain"/>
    <property type="match status" value="1"/>
</dbReference>
<dbReference type="InterPro" id="IPR000792">
    <property type="entry name" value="Tscrpt_reg_LuxR_C"/>
</dbReference>
<keyword evidence="5" id="KW-1185">Reference proteome</keyword>
<dbReference type="PROSITE" id="PS00622">
    <property type="entry name" value="HTH_LUXR_1"/>
    <property type="match status" value="1"/>
</dbReference>
<keyword evidence="4" id="KW-0238">DNA-binding</keyword>
<proteinExistence type="predicted"/>
<dbReference type="GO" id="GO:0003677">
    <property type="term" value="F:DNA binding"/>
    <property type="evidence" value="ECO:0007669"/>
    <property type="project" value="UniProtKB-KW"/>
</dbReference>
<dbReference type="GO" id="GO:0006355">
    <property type="term" value="P:regulation of DNA-templated transcription"/>
    <property type="evidence" value="ECO:0007669"/>
    <property type="project" value="InterPro"/>
</dbReference>
<gene>
    <name evidence="4" type="ORF">HDA37_000432</name>
</gene>
<dbReference type="PRINTS" id="PR00038">
    <property type="entry name" value="HTHLUXR"/>
</dbReference>
<dbReference type="SMART" id="SM00421">
    <property type="entry name" value="HTH_LUXR"/>
    <property type="match status" value="1"/>
</dbReference>
<organism evidence="4 5">
    <name type="scientific">Pseudonocardia alni</name>
    <name type="common">Amycolata alni</name>
    <dbReference type="NCBI Taxonomy" id="33907"/>
    <lineage>
        <taxon>Bacteria</taxon>
        <taxon>Bacillati</taxon>
        <taxon>Actinomycetota</taxon>
        <taxon>Actinomycetes</taxon>
        <taxon>Pseudonocardiales</taxon>
        <taxon>Pseudonocardiaceae</taxon>
        <taxon>Pseudonocardia</taxon>
    </lineage>
</organism>
<dbReference type="InterPro" id="IPR041664">
    <property type="entry name" value="AAA_16"/>
</dbReference>
<dbReference type="SUPFAM" id="SSF46894">
    <property type="entry name" value="C-terminal effector domain of the bipartite response regulators"/>
    <property type="match status" value="1"/>
</dbReference>
<dbReference type="GeneID" id="98055533"/>
<dbReference type="GO" id="GO:0005524">
    <property type="term" value="F:ATP binding"/>
    <property type="evidence" value="ECO:0007669"/>
    <property type="project" value="UniProtKB-KW"/>
</dbReference>
<dbReference type="Proteomes" id="UP000549695">
    <property type="component" value="Unassembled WGS sequence"/>
</dbReference>
<protein>
    <submittedName>
        <fullName evidence="4">DNA-binding CsgD family transcriptional regulator</fullName>
    </submittedName>
</protein>
<dbReference type="Pfam" id="PF00196">
    <property type="entry name" value="GerE"/>
    <property type="match status" value="1"/>
</dbReference>
<accession>A0A852VUS4</accession>
<dbReference type="GO" id="GO:0005737">
    <property type="term" value="C:cytoplasm"/>
    <property type="evidence" value="ECO:0007669"/>
    <property type="project" value="TreeGrafter"/>
</dbReference>
<dbReference type="Gene3D" id="3.40.50.300">
    <property type="entry name" value="P-loop containing nucleotide triphosphate hydrolases"/>
    <property type="match status" value="1"/>
</dbReference>
<dbReference type="Gene3D" id="1.25.40.10">
    <property type="entry name" value="Tetratricopeptide repeat domain"/>
    <property type="match status" value="1"/>
</dbReference>
<dbReference type="InterPro" id="IPR011990">
    <property type="entry name" value="TPR-like_helical_dom_sf"/>
</dbReference>
<dbReference type="PANTHER" id="PTHR16305:SF35">
    <property type="entry name" value="TRANSCRIPTIONAL ACTIVATOR DOMAIN"/>
    <property type="match status" value="1"/>
</dbReference>
<dbReference type="CDD" id="cd06170">
    <property type="entry name" value="LuxR_C_like"/>
    <property type="match status" value="1"/>
</dbReference>
<evidence type="ECO:0000313" key="5">
    <source>
        <dbReference type="Proteomes" id="UP000549695"/>
    </source>
</evidence>
<dbReference type="EMBL" id="JACCCZ010000001">
    <property type="protein sequence ID" value="NYG00147.1"/>
    <property type="molecule type" value="Genomic_DNA"/>
</dbReference>
<reference evidence="4 5" key="1">
    <citation type="submission" date="2020-07" db="EMBL/GenBank/DDBJ databases">
        <title>Sequencing the genomes of 1000 actinobacteria strains.</title>
        <authorList>
            <person name="Klenk H.-P."/>
        </authorList>
    </citation>
    <scope>NUCLEOTIDE SEQUENCE [LARGE SCALE GENOMIC DNA]</scope>
    <source>
        <strain evidence="4 5">DSM 44749</strain>
    </source>
</reference>
<keyword evidence="2" id="KW-0067">ATP-binding</keyword>
<feature type="domain" description="HTH luxR-type" evidence="3">
    <location>
        <begin position="856"/>
        <end position="923"/>
    </location>
</feature>
<dbReference type="AlphaFoldDB" id="A0A852VUS4"/>
<sequence length="931" mass="97504">MVRRIGRATVAGGTGLRGIMELFGRRTETAALERLLARAAGGAGAALVLWGEPGIGKTALVDHVVDAASGVTVLRTRGTRIETGLAFGALHALLWPVLDRLDELPDPQAAALRGAFGISRDPANRFLIGAAVVSLLSGLARERPVLVVVDDAQWVDEATAHCLGFLARRVRTEPVLVILTDHADPSPGPWDGVPALEVVGLPDDDARRLVAAAVPGADEALVEGTVAMAGGNPLALQELPTVGRDADDGASGEPMPVGPRLRQAFCARAEALKPATRALLLLAAAEGRGDRHVVDRAGAGWGVDASTWDEALHSGLLQASGARLRFRHPLVPAALYDGAPFPDRRAAHRALAAALPPEATEHRAWHLAAAADGADEDVAVLLEQAAARCLERSAGPLAARTLRRAADLSPDPVDAARRLALAARAAWDAGDAEGARRLLDDAERLGGVEPVVRCSGGLRGILEFTVGLSERAHHYLVGDMAVVDGTRTAMELGTVAARAAWSAGRPDLQQTALARLLALDPAGEPAPVMPTLRSWWACYDGTGRAAGPLPATDAATVGLLGTVPWELLPPVPLAQACGVEGPLHDVLRMQAAQLRRRHELAALAMVLAQSAVLDVAAGRWETAEAGATEGLRLAEEVGADHVASQCRLCLANLAAARGDAPGLDGHTTRALAVSVRQGVRALTASAYWVRGRAALFEGRPRDALHHLMPLGEPGHEAAHPTFALLAAPDTAEAATQEGRTETAAARLVAVETWARRTGAHWARTAAHRLRALAAGGPDTEAAYRAALDGAGTVPDPFEQARTRLLYGEWLRRVRRRADARHELTGAAETFARLGAAPLRARAVRELGLAAQSGARHEPAGAGLTAQELRVAQLAAEGLTNREIAARLLISHRTVGHHLGSVYPKLGVTSRAELARIDMAGDLRLRTTGGGE</sequence>
<dbReference type="Pfam" id="PF13191">
    <property type="entry name" value="AAA_16"/>
    <property type="match status" value="1"/>
</dbReference>
<dbReference type="SUPFAM" id="SSF52540">
    <property type="entry name" value="P-loop containing nucleoside triphosphate hydrolases"/>
    <property type="match status" value="1"/>
</dbReference>
<name>A0A852VUS4_PSEA5</name>
<dbReference type="GO" id="GO:0004016">
    <property type="term" value="F:adenylate cyclase activity"/>
    <property type="evidence" value="ECO:0007669"/>
    <property type="project" value="TreeGrafter"/>
</dbReference>
<dbReference type="InterPro" id="IPR016032">
    <property type="entry name" value="Sig_transdc_resp-reg_C-effctor"/>
</dbReference>
<comment type="caution">
    <text evidence="4">The sequence shown here is derived from an EMBL/GenBank/DDBJ whole genome shotgun (WGS) entry which is preliminary data.</text>
</comment>
<keyword evidence="1" id="KW-0547">Nucleotide-binding</keyword>
<dbReference type="PANTHER" id="PTHR16305">
    <property type="entry name" value="TESTICULAR SOLUBLE ADENYLYL CYCLASE"/>
    <property type="match status" value="1"/>
</dbReference>
<dbReference type="PROSITE" id="PS50043">
    <property type="entry name" value="HTH_LUXR_2"/>
    <property type="match status" value="1"/>
</dbReference>
<evidence type="ECO:0000256" key="1">
    <source>
        <dbReference type="ARBA" id="ARBA00022741"/>
    </source>
</evidence>
<dbReference type="RefSeq" id="WP_218899192.1">
    <property type="nucleotide sequence ID" value="NZ_BAAAJZ010000011.1"/>
</dbReference>
<dbReference type="InterPro" id="IPR036388">
    <property type="entry name" value="WH-like_DNA-bd_sf"/>
</dbReference>
<evidence type="ECO:0000256" key="2">
    <source>
        <dbReference type="ARBA" id="ARBA00022840"/>
    </source>
</evidence>